<keyword evidence="11" id="KW-0206">Cytoskeleton</keyword>
<dbReference type="Pfam" id="PF12774">
    <property type="entry name" value="AAA_6"/>
    <property type="match status" value="2"/>
</dbReference>
<dbReference type="SUPFAM" id="SSF52540">
    <property type="entry name" value="P-loop containing nucleoside triphosphate hydrolases"/>
    <property type="match status" value="3"/>
</dbReference>
<feature type="compositionally biased region" description="Basic and acidic residues" evidence="14">
    <location>
        <begin position="1988"/>
        <end position="2003"/>
    </location>
</feature>
<keyword evidence="10" id="KW-0505">Motor protein</keyword>
<dbReference type="Gene3D" id="1.20.920.30">
    <property type="match status" value="1"/>
</dbReference>
<dbReference type="InterPro" id="IPR042228">
    <property type="entry name" value="Dynein_linker_3"/>
</dbReference>
<dbReference type="Gene3D" id="3.20.180.20">
    <property type="entry name" value="Dynein heavy chain, N-terminal domain 2"/>
    <property type="match status" value="1"/>
</dbReference>
<dbReference type="Pfam" id="PF17852">
    <property type="entry name" value="Dynein_AAA_lid"/>
    <property type="match status" value="1"/>
</dbReference>
<dbReference type="FunFam" id="3.40.50.300:FF:005568">
    <property type="entry name" value="Uncharacterized protein"/>
    <property type="match status" value="1"/>
</dbReference>
<evidence type="ECO:0000256" key="4">
    <source>
        <dbReference type="ARBA" id="ARBA00022701"/>
    </source>
</evidence>
<feature type="compositionally biased region" description="Low complexity" evidence="14">
    <location>
        <begin position="3900"/>
        <end position="3909"/>
    </location>
</feature>
<dbReference type="EMBL" id="JAIZAY010000016">
    <property type="protein sequence ID" value="KAJ8027512.1"/>
    <property type="molecule type" value="Genomic_DNA"/>
</dbReference>
<keyword evidence="9" id="KW-0969">Cilium</keyword>
<dbReference type="InterPro" id="IPR056759">
    <property type="entry name" value="DYH2-5-8_CC"/>
</dbReference>
<feature type="compositionally biased region" description="Acidic residues" evidence="14">
    <location>
        <begin position="1169"/>
        <end position="1194"/>
    </location>
</feature>
<comment type="caution">
    <text evidence="16">The sequence shown here is derived from an EMBL/GenBank/DDBJ whole genome shotgun (WGS) entry which is preliminary data.</text>
</comment>
<keyword evidence="6" id="KW-0067">ATP-binding</keyword>
<evidence type="ECO:0000256" key="1">
    <source>
        <dbReference type="ARBA" id="ARBA00004430"/>
    </source>
</evidence>
<feature type="compositionally biased region" description="Polar residues" evidence="14">
    <location>
        <begin position="2005"/>
        <end position="2016"/>
    </location>
</feature>
<dbReference type="Gene3D" id="1.20.58.1120">
    <property type="match status" value="1"/>
</dbReference>
<feature type="domain" description="AAA+ ATPase" evidence="15">
    <location>
        <begin position="2949"/>
        <end position="3215"/>
    </location>
</feature>
<dbReference type="InterPro" id="IPR027417">
    <property type="entry name" value="P-loop_NTPase"/>
</dbReference>
<dbReference type="InterPro" id="IPR026983">
    <property type="entry name" value="DHC"/>
</dbReference>
<evidence type="ECO:0000256" key="2">
    <source>
        <dbReference type="ARBA" id="ARBA00008887"/>
    </source>
</evidence>
<dbReference type="GO" id="GO:0051959">
    <property type="term" value="F:dynein light intermediate chain binding"/>
    <property type="evidence" value="ECO:0007669"/>
    <property type="project" value="InterPro"/>
</dbReference>
<dbReference type="Pfam" id="PF12775">
    <property type="entry name" value="AAA_7"/>
    <property type="match status" value="1"/>
</dbReference>
<dbReference type="Pfam" id="PF08385">
    <property type="entry name" value="DHC_N1"/>
    <property type="match status" value="2"/>
</dbReference>
<dbReference type="Gene3D" id="1.20.920.20">
    <property type="match status" value="1"/>
</dbReference>
<dbReference type="PANTHER" id="PTHR46961:SF15">
    <property type="entry name" value="AAA+ ATPASE DOMAIN-CONTAINING PROTEIN"/>
    <property type="match status" value="1"/>
</dbReference>
<dbReference type="SMART" id="SM00382">
    <property type="entry name" value="AAA"/>
    <property type="match status" value="3"/>
</dbReference>
<organism evidence="16 17">
    <name type="scientific">Holothuria leucospilota</name>
    <name type="common">Black long sea cucumber</name>
    <name type="synonym">Mertensiothuria leucospilota</name>
    <dbReference type="NCBI Taxonomy" id="206669"/>
    <lineage>
        <taxon>Eukaryota</taxon>
        <taxon>Metazoa</taxon>
        <taxon>Echinodermata</taxon>
        <taxon>Eleutherozoa</taxon>
        <taxon>Echinozoa</taxon>
        <taxon>Holothuroidea</taxon>
        <taxon>Aspidochirotacea</taxon>
        <taxon>Aspidochirotida</taxon>
        <taxon>Holothuriidae</taxon>
        <taxon>Holothuria</taxon>
    </lineage>
</organism>
<evidence type="ECO:0000313" key="16">
    <source>
        <dbReference type="EMBL" id="KAJ8027512.1"/>
    </source>
</evidence>
<keyword evidence="5" id="KW-0547">Nucleotide-binding</keyword>
<dbReference type="FunFam" id="1.20.920.30:FF:000020">
    <property type="entry name" value="Dynein heavy chain family protein"/>
    <property type="match status" value="1"/>
</dbReference>
<name>A0A9Q1BJ26_HOLLE</name>
<dbReference type="Gene3D" id="3.40.50.300">
    <property type="entry name" value="P-loop containing nucleotide triphosphate hydrolases"/>
    <property type="match status" value="3"/>
</dbReference>
<accession>A0A9Q1BJ26</accession>
<feature type="domain" description="AAA+ ATPase" evidence="15">
    <location>
        <begin position="2247"/>
        <end position="2360"/>
    </location>
</feature>
<dbReference type="Pfam" id="PF08393">
    <property type="entry name" value="DHC_N2"/>
    <property type="match status" value="1"/>
</dbReference>
<keyword evidence="7" id="KW-0243">Dynein</keyword>
<dbReference type="GO" id="GO:0007018">
    <property type="term" value="P:microtubule-based movement"/>
    <property type="evidence" value="ECO:0007669"/>
    <property type="project" value="InterPro"/>
</dbReference>
<feature type="coiled-coil region" evidence="13">
    <location>
        <begin position="1038"/>
        <end position="1065"/>
    </location>
</feature>
<feature type="region of interest" description="Disordered" evidence="14">
    <location>
        <begin position="1962"/>
        <end position="2017"/>
    </location>
</feature>
<dbReference type="InterPro" id="IPR042222">
    <property type="entry name" value="Dynein_2_N"/>
</dbReference>
<dbReference type="Pfam" id="PF25007">
    <property type="entry name" value="DYH2-5-8_CC"/>
    <property type="match status" value="1"/>
</dbReference>
<evidence type="ECO:0000256" key="3">
    <source>
        <dbReference type="ARBA" id="ARBA00022490"/>
    </source>
</evidence>
<evidence type="ECO:0000256" key="13">
    <source>
        <dbReference type="SAM" id="Coils"/>
    </source>
</evidence>
<dbReference type="GO" id="GO:0045505">
    <property type="term" value="F:dynein intermediate chain binding"/>
    <property type="evidence" value="ECO:0007669"/>
    <property type="project" value="InterPro"/>
</dbReference>
<evidence type="ECO:0000256" key="12">
    <source>
        <dbReference type="ARBA" id="ARBA00023273"/>
    </source>
</evidence>
<evidence type="ECO:0000256" key="11">
    <source>
        <dbReference type="ARBA" id="ARBA00023212"/>
    </source>
</evidence>
<evidence type="ECO:0000256" key="6">
    <source>
        <dbReference type="ARBA" id="ARBA00022840"/>
    </source>
</evidence>
<evidence type="ECO:0000256" key="14">
    <source>
        <dbReference type="SAM" id="MobiDB-lite"/>
    </source>
</evidence>
<dbReference type="Proteomes" id="UP001152320">
    <property type="component" value="Chromosome 16"/>
</dbReference>
<dbReference type="GO" id="GO:0005524">
    <property type="term" value="F:ATP binding"/>
    <property type="evidence" value="ECO:0007669"/>
    <property type="project" value="UniProtKB-KW"/>
</dbReference>
<feature type="region of interest" description="Disordered" evidence="14">
    <location>
        <begin position="1160"/>
        <end position="1232"/>
    </location>
</feature>
<dbReference type="InterPro" id="IPR035699">
    <property type="entry name" value="AAA_6"/>
</dbReference>
<dbReference type="FunFam" id="1.20.140.100:FF:000003">
    <property type="entry name" value="Dynein, axonemal, heavy chain 5"/>
    <property type="match status" value="1"/>
</dbReference>
<feature type="region of interest" description="Disordered" evidence="14">
    <location>
        <begin position="3794"/>
        <end position="3846"/>
    </location>
</feature>
<dbReference type="GO" id="GO:0005874">
    <property type="term" value="C:microtubule"/>
    <property type="evidence" value="ECO:0007669"/>
    <property type="project" value="UniProtKB-KW"/>
</dbReference>
<feature type="compositionally biased region" description="Low complexity" evidence="14">
    <location>
        <begin position="3813"/>
        <end position="3829"/>
    </location>
</feature>
<proteinExistence type="inferred from homology"/>
<feature type="region of interest" description="Disordered" evidence="14">
    <location>
        <begin position="571"/>
        <end position="627"/>
    </location>
</feature>
<comment type="subcellular location">
    <subcellularLocation>
        <location evidence="1">Cytoplasm</location>
        <location evidence="1">Cytoskeleton</location>
        <location evidence="1">Cilium axoneme</location>
    </subcellularLocation>
</comment>
<feature type="region of interest" description="Disordered" evidence="14">
    <location>
        <begin position="3898"/>
        <end position="3924"/>
    </location>
</feature>
<dbReference type="InterPro" id="IPR013602">
    <property type="entry name" value="Dynein_heavy_linker"/>
</dbReference>
<dbReference type="OrthoDB" id="286107at2759"/>
<feature type="compositionally biased region" description="Basic and acidic residues" evidence="14">
    <location>
        <begin position="1195"/>
        <end position="1204"/>
    </location>
</feature>
<dbReference type="GO" id="GO:0005930">
    <property type="term" value="C:axoneme"/>
    <property type="evidence" value="ECO:0007669"/>
    <property type="project" value="UniProtKB-SubCell"/>
</dbReference>
<dbReference type="InterPro" id="IPR013594">
    <property type="entry name" value="Dynein_heavy_tail"/>
</dbReference>
<feature type="coiled-coil region" evidence="13">
    <location>
        <begin position="3641"/>
        <end position="3752"/>
    </location>
</feature>
<feature type="compositionally biased region" description="Acidic residues" evidence="14">
    <location>
        <begin position="601"/>
        <end position="619"/>
    </location>
</feature>
<dbReference type="Gene3D" id="1.10.472.130">
    <property type="match status" value="1"/>
</dbReference>
<feature type="compositionally biased region" description="Polar residues" evidence="14">
    <location>
        <begin position="463"/>
        <end position="472"/>
    </location>
</feature>
<dbReference type="GO" id="GO:0030286">
    <property type="term" value="C:dynein complex"/>
    <property type="evidence" value="ECO:0007669"/>
    <property type="project" value="UniProtKB-KW"/>
</dbReference>
<evidence type="ECO:0000256" key="9">
    <source>
        <dbReference type="ARBA" id="ARBA00023069"/>
    </source>
</evidence>
<dbReference type="Gene3D" id="1.10.287.2620">
    <property type="match status" value="1"/>
</dbReference>
<feature type="domain" description="AAA+ ATPase" evidence="15">
    <location>
        <begin position="2613"/>
        <end position="2776"/>
    </location>
</feature>
<dbReference type="InterPro" id="IPR043157">
    <property type="entry name" value="Dynein_AAA1S"/>
</dbReference>
<dbReference type="FunFam" id="1.10.287.2620:FF:000002">
    <property type="entry name" value="Dynein heavy chain 2, axonemal"/>
    <property type="match status" value="1"/>
</dbReference>
<dbReference type="Gene3D" id="1.20.140.100">
    <property type="entry name" value="Dynein heavy chain, N-terminal domain 2"/>
    <property type="match status" value="1"/>
</dbReference>
<feature type="compositionally biased region" description="Basic and acidic residues" evidence="14">
    <location>
        <begin position="3978"/>
        <end position="3993"/>
    </location>
</feature>
<evidence type="ECO:0000256" key="10">
    <source>
        <dbReference type="ARBA" id="ARBA00023175"/>
    </source>
</evidence>
<evidence type="ECO:0000256" key="7">
    <source>
        <dbReference type="ARBA" id="ARBA00023017"/>
    </source>
</evidence>
<sequence length="4063" mass="460836">MDERHWWIATKIQESFHIGGFGDNPTLLEDFLCEPQTLDLINQFLGAGGTNKLFFYSDRPQSTSVNPSGLQSTRQLHVVSSLATLKGVNIEETTCLYFLRHDVSREVDPVRMEKDIFCGELRHSVLDNLNTLLSDIFLPLLKAQKDWGKCSEENVNQCLTNLEKYANILAETVNVPTSGRQQVLRRPDNLVSHEFSKHRTTSYDQSIILEYEALVNEWISTIDNALADGGDERFMDPSSGPLSELDRWRRRQRMLSSIMEQLKGKECKMVIGVLITSKSKVLKKWKAIDASITDAANETKDKVKYLESLRRYFEQLYNGATPSSMLHSALPGLMNNVKQMDSISRFYARSGYLGLLFVKITNQIVNACKEYIQGDTFIGSQEDILWSVLFEEVQIRVNTTEPTERTKTSRKKEAKELPDSDTLFGKLKACVQLYTAYKDMVRNVRDSLGGVYTLTTFPSISSLGAATPSRQNKGAARTGVSHGKPSKTPSVTGDSEHGVSIADEESLFGHLENFCSRLRQLLEIINTLVQYGKLAHNAEGLPRPRRDDLAVEEGSLEEAVDASTPAVIQSEVDANSPFDTKPPISPVKTSFSHLPGIPPIAEEEEVGGDADNKEEDEDGSIQPDDQSLSDVISNADEVHDLVSSVTGLSVQNALLLRKLYHDTKEGSEGPSLSSIVTDHIQTIKKLLSENVTTVILLDVESGDKDKFGFVYQEFLTTVQQLEMYLCAYIQAIFLRKMKTNEALNVLTRFNPVMHRQGMKRVVSDKYVDIFMMYEGDLEAVKDIYEEAKSDPPVVRNAPQVAGAIHWSRQLLQRIEEPMKVFRDNRAVSHLRDYVRIVKFYNRIATALVTFESLWLNQWKSQIDLAKAGLRCPILATNPETKEVVVNVDERILQLIQECRWMHRLNLEVPEGALMIAKQEHRFKNYNNHLQLCLQELSKIRADIRPPVQSIFASHIGQVHQTLQPGLNSIAWNSMNIDAFLHQVHTANAQLRQTVELVNHVIDTKIESKLKILRELFLFDMNVAFERSWPPEQFSESIIKSVSSRAEKLQELVEEIQEAVHELLNLLLGPKHPVSNISRTLSAASSKHSAPKMAFFTPRSETVSSEHMGSEDMLISDLLSYYSELVYHAVLSSICRSLITLAEAAGCEAVLEEITNDIRASQMASGNMSDPEEEDDGEEEEDDEEFEEEDLEEQDDSPRRSESRTKSKSRASTNASSMYSREDSALSESSASRQETSRLSFLSEMSWTTEKVHACTHLRFEVAVKFAIPNIIIEPTLDSVKTALTRIADAILQASDKAVWWAGERGGETFLLDIQQEVAVNSTVKQLKRVVNDLQQTVDQHLFHFRFYDFLWRDDMYGTYYDFISNDPGTMTIKREVERLLHIENKIRDVPAVLPVGPICLETRPIRDALYGFAVQWKSQYAQVLHEEAKRKLDNALLYRSNVQTRLQADVTTLDQLNSTLNLLEEVRDMENKIDGIYLPIETIYDDLRSYKLRLPRTEVQEVESLRDSWQKVLDLAEECRVRLLREKRGAFEQELDKQVKLFVVEVIQFRNSFDSQGPAVPGVQPAEAVSRLHEFQEIFKLYDSKRKTLDSVSRLFGIICKPFPELDKTGEELDLLGLLYGLFQKFIAFDGQFRDRLWADADLGKSNSEVETYWEECQNLPSKLKDWDAYNEMKNSIKFYLDVFPILHKLASKEIRNRHWLQVMSVTGSSFQLEANVFKLFHILDAGLIEHQEEIEEICHCASKELELEVKLRITEEEWTEQVLMFVNYKNRGPIFLEKDYSEHLLEQLENAQAILANMLTSKYVGPLREEAAGWAEKLRGVSEVLEQWLEVQDLWQYLEAVFSIPRTAKELPQEAKRFSRLDRSWTKIQKRAYDTRNVLQCTYGGEIPKGVVLRHIYDELEICFKSLMGYLDKKRQAFPRFYFLSDPVLLAVLSRPLDLESVRPHLRCMFNYVYDIHLDSSSDEQTQSPSPIQRKRSVGSLSPQKSPTKEVRLSPGHDDGKRNSVATSGGQSIATNEEEIPGKMLQVVSVSSKDGEMLQLQDIVDLKDGVEVWLMGLKDSISKTVHMSICRMIEDMERNIPIEELAFAYPTQVALLGLFMYWTKECELGILELRNERRALPNALKKFTSTMSKLTSVMTKGNWKNLEESVSPIQRLRLENMVSQCHFLRDTLDHLAVRKLRELGDFEWRRCVRYYYQRIEGHVEPEIYIYEDKHSYGNEFFGGRCSLVMTPLTERCFLTMSVCLRQHRGAAITGATGVGKTETVKGLAYTLGRYLAMFGCSPNSDPVAMGKIVQGLAMDDSWGCFDEFQLLNTQAVAVILDHVQAVLTALKAKQKKCFLGDGEEVHLHGNMAFFITVNTEGATSKVISNDVKLLFRTASLASPDISLILKAKCAAFGFRSPKVLADRLKMVVQQCRDQLNPEELGLFNMKTLSTVLLQSVATWHDVEGSREYHNMFSIGAIANTIEQAKMGKRLTKEERLVLSRASSQNSLVQPGSAMPSAAMLKTVEKVIRKPGVPNPMTPSAKAEHAVVAQALHEVIGPRLKPDAAYIFGQVVKDIFSGVGDPPTPLSSQAQRTRLNIEQMVAEKAHENGFTPSTNWVKKVMQLYTVSQVNHGVIVAGGPGTGKSSCIQVLVDALSAMVPAVSRQQSRNSVSSITAISHKLQRINPLVVDDLHLMFGQVNPNQEFVDGVFTNIWRKANRNVSTTWLCLDGPLTSSWADNFNTVLEGDKMLHLHNGDRLTLSDNVKLLFETTNLMSASPATVARTGIVFFDRESLGWRPIAQSWLESRNQQEVHCLQKAFNKTMDGVVNFVLYDTKPIVNVSEAGLFNMCIGLLEAMLNEHISIGGELHIERLYLFCLIWSFGGLLQGSDRKNFSELLRTLTSALPDYDHEISVYDYYVDESGEWDPWVSKVPEVAVTDHRDLLGEIFVDTVDTIRTRVILEFANLSNMHILLVGPPGCGKTAMINDFINTLDPGDQVTKRLVFSGASTASDLQQFIETNIYHRQGFVYGAKDNKRLQVFIDDLSLPPQDEGGVQRCNELLRQLLDDKALVGLEKPFEWRTIEDLVVLSAFTKSHFPSIQSKVPSERLMRHFAVVFLPEARDSTLHSIVDALLDGNMTKHNGQSLAQELHEAIVHASCQLLTTVQNVLRPSPVPGRHHYMFTLRDITKAFQCLMRLSEEARGEVSMVASLWRHEVQRIMRDRLCRMADLNWFDQNLQEVVKAYFPQVEEGEGWYDDFVTFPIEPRAYQRPVTSMSQKTIRVVLQPVPSLEQVHKCVHSHLTRYNEEFGNVTINIMLSDHVIYHVIRIHRILSFHHGGNMLMVGAIGNHLTTLVNLALHVADMPIHPIDSSRSNTFFDGLRSAVRLSGTEGKMLTLLFTGRDLRQKDYLNAVNSLLVAGEYPQLFSNDELESLLAALTPAMKRNAINTMIDPMKFFVSRVKTNLHIILCIPPTHELLKIASSQYPGLLTGMQVNWNCDWSPSALLGEAKYFMQKHGLAKEFSPEIRENLVSCIADIHGFVLRDCNQIPWAGSTEDTVTITTLKLHGKKELVKAQPTEVPNLPYTKSILRERIMLNHYSSSNPGKHELFVGPRTFRRFMDCFKYILNKKSKENTAKVGKLRKALACLSRTHHDTKVKRQEIKRLQVQYEEASAHVADLLRQLTAKATTLEKTKAQFEECSLSAFLQMNDIESEEDFEDELLAEEERDEYDREFDRLREENLKTRRVAIEEELAEAQKTVNECRNALHKYKEQVYHWRDQVDRTCIEKIRSFQNPPQIVLQVMEMVMALLKKNKPVSSAHHRTSMDRFPNEDASVMSGSTSPSSKSPTKMAKGRRESYSLQGREGADDKKKWKQMQVLMNDSVKFVEMLYNVDWENGLPKSTMTNLEYFLPKKEGEGVTGEGSLLELPGGPKLPPSVRRSPTPAGEHVGITIGATRYSSEDTAILVAYTCAIMEYSYHCGPLQTALNKLADLKKEKEETDRLQKEKDELEKDTVASKGEPEEEEQETVEEIIYSEADIPMLQEEVTKLQQEFDAAVVIKHKLDLELSASNERLKAATNMIRVIS</sequence>
<evidence type="ECO:0000256" key="5">
    <source>
        <dbReference type="ARBA" id="ARBA00022741"/>
    </source>
</evidence>
<reference evidence="16" key="1">
    <citation type="submission" date="2021-10" db="EMBL/GenBank/DDBJ databases">
        <title>Tropical sea cucumber genome reveals ecological adaptation and Cuvierian tubules defense mechanism.</title>
        <authorList>
            <person name="Chen T."/>
        </authorList>
    </citation>
    <scope>NUCLEOTIDE SEQUENCE</scope>
    <source>
        <strain evidence="16">Nanhai2018</strain>
        <tissue evidence="16">Muscle</tissue>
    </source>
</reference>
<keyword evidence="3" id="KW-0963">Cytoplasm</keyword>
<comment type="similarity">
    <text evidence="2">Belongs to the dynein heavy chain family.</text>
</comment>
<keyword evidence="17" id="KW-1185">Reference proteome</keyword>
<dbReference type="InterPro" id="IPR041466">
    <property type="entry name" value="Dynein_AAA5_ext"/>
</dbReference>
<dbReference type="Gene3D" id="1.10.8.710">
    <property type="match status" value="1"/>
</dbReference>
<dbReference type="InterPro" id="IPR024317">
    <property type="entry name" value="Dynein_heavy_chain_D4_dom"/>
</dbReference>
<keyword evidence="8 13" id="KW-0175">Coiled coil</keyword>
<evidence type="ECO:0000259" key="15">
    <source>
        <dbReference type="SMART" id="SM00382"/>
    </source>
</evidence>
<feature type="region of interest" description="Disordered" evidence="14">
    <location>
        <begin position="463"/>
        <end position="498"/>
    </location>
</feature>
<feature type="region of interest" description="Disordered" evidence="14">
    <location>
        <begin position="3978"/>
        <end position="4006"/>
    </location>
</feature>
<evidence type="ECO:0000256" key="8">
    <source>
        <dbReference type="ARBA" id="ARBA00023054"/>
    </source>
</evidence>
<keyword evidence="12" id="KW-0966">Cell projection</keyword>
<protein>
    <submittedName>
        <fullName evidence="16">Dynein heavy chain 10, axonemal</fullName>
    </submittedName>
</protein>
<dbReference type="Pfam" id="PF22597">
    <property type="entry name" value="DYN_lid"/>
    <property type="match status" value="1"/>
</dbReference>
<dbReference type="InterPro" id="IPR054354">
    <property type="entry name" value="DYNC2H1-like_lid"/>
</dbReference>
<keyword evidence="4" id="KW-0493">Microtubule</keyword>
<evidence type="ECO:0000313" key="17">
    <source>
        <dbReference type="Proteomes" id="UP001152320"/>
    </source>
</evidence>
<dbReference type="InterPro" id="IPR003593">
    <property type="entry name" value="AAA+_ATPase"/>
</dbReference>
<dbReference type="PANTHER" id="PTHR46961">
    <property type="entry name" value="DYNEIN HEAVY CHAIN 1, AXONEMAL-LIKE PROTEIN"/>
    <property type="match status" value="1"/>
</dbReference>
<dbReference type="Pfam" id="PF12780">
    <property type="entry name" value="AAA_8"/>
    <property type="match status" value="1"/>
</dbReference>
<gene>
    <name evidence="16" type="ORF">HOLleu_32672</name>
</gene>